<dbReference type="GO" id="GO:0046677">
    <property type="term" value="P:response to antibiotic"/>
    <property type="evidence" value="ECO:0007669"/>
    <property type="project" value="UniProtKB-KW"/>
</dbReference>
<evidence type="ECO:0000256" key="3">
    <source>
        <dbReference type="ARBA" id="ARBA00022741"/>
    </source>
</evidence>
<dbReference type="Gene3D" id="3.90.1200.10">
    <property type="match status" value="1"/>
</dbReference>
<dbReference type="Gene3D" id="3.30.200.20">
    <property type="entry name" value="Phosphorylase Kinase, domain 1"/>
    <property type="match status" value="1"/>
</dbReference>
<dbReference type="InterPro" id="IPR011009">
    <property type="entry name" value="Kinase-like_dom_sf"/>
</dbReference>
<keyword evidence="4" id="KW-0418">Kinase</keyword>
<evidence type="ECO:0000313" key="10">
    <source>
        <dbReference type="EMBL" id="RII41682.1"/>
    </source>
</evidence>
<name>A0A399JCC3_9MICC</name>
<dbReference type="AlphaFoldDB" id="A0A399JCC3"/>
<evidence type="ECO:0000256" key="1">
    <source>
        <dbReference type="ARBA" id="ARBA00006219"/>
    </source>
</evidence>
<dbReference type="GO" id="GO:0046872">
    <property type="term" value="F:metal ion binding"/>
    <property type="evidence" value="ECO:0007669"/>
    <property type="project" value="UniProtKB-KW"/>
</dbReference>
<feature type="active site" description="Proton acceptor" evidence="7">
    <location>
        <position position="167"/>
    </location>
</feature>
<keyword evidence="2 10" id="KW-0808">Transferase</keyword>
<feature type="binding site" evidence="8">
    <location>
        <position position="172"/>
    </location>
    <ligand>
        <name>Mg(2+)</name>
        <dbReference type="ChEBI" id="CHEBI:18420"/>
    </ligand>
</feature>
<dbReference type="CDD" id="cd05150">
    <property type="entry name" value="APH"/>
    <property type="match status" value="1"/>
</dbReference>
<comment type="similarity">
    <text evidence="1">Belongs to the aminoglycoside phosphotransferase family.</text>
</comment>
<gene>
    <name evidence="10" type="ORF">DWB68_11565</name>
</gene>
<keyword evidence="5" id="KW-0067">ATP-binding</keyword>
<protein>
    <submittedName>
        <fullName evidence="10">Aminoglycoside 3'-phosphotransferase</fullName>
    </submittedName>
</protein>
<keyword evidence="6" id="KW-0046">Antibiotic resistance</keyword>
<dbReference type="InterPro" id="IPR024165">
    <property type="entry name" value="Kan/Strep_kinase"/>
</dbReference>
<reference evidence="10 11" key="1">
    <citation type="submission" date="2018-07" db="EMBL/GenBank/DDBJ databases">
        <title>Arthrobacter sp. nov., isolated from raw cow's milk with high bacterial count.</title>
        <authorList>
            <person name="Hahne J."/>
            <person name="Isele D."/>
            <person name="Lipski A."/>
        </authorList>
    </citation>
    <scope>NUCLEOTIDE SEQUENCE [LARGE SCALE GENOMIC DNA]</scope>
    <source>
        <strain evidence="10 11">JZ R-35</strain>
    </source>
</reference>
<evidence type="ECO:0000256" key="5">
    <source>
        <dbReference type="ARBA" id="ARBA00022840"/>
    </source>
</evidence>
<keyword evidence="8" id="KW-0479">Metal-binding</keyword>
<dbReference type="Proteomes" id="UP000265419">
    <property type="component" value="Unassembled WGS sequence"/>
</dbReference>
<dbReference type="SUPFAM" id="SSF56112">
    <property type="entry name" value="Protein kinase-like (PK-like)"/>
    <property type="match status" value="1"/>
</dbReference>
<evidence type="ECO:0000256" key="4">
    <source>
        <dbReference type="ARBA" id="ARBA00022777"/>
    </source>
</evidence>
<evidence type="ECO:0000256" key="6">
    <source>
        <dbReference type="ARBA" id="ARBA00023251"/>
    </source>
</evidence>
<evidence type="ECO:0000256" key="8">
    <source>
        <dbReference type="PIRSR" id="PIRSR000706-2"/>
    </source>
</evidence>
<evidence type="ECO:0000256" key="2">
    <source>
        <dbReference type="ARBA" id="ARBA00022679"/>
    </source>
</evidence>
<dbReference type="GO" id="GO:0005524">
    <property type="term" value="F:ATP binding"/>
    <property type="evidence" value="ECO:0007669"/>
    <property type="project" value="UniProtKB-KW"/>
</dbReference>
<accession>A0A399JCC3</accession>
<comment type="caution">
    <text evidence="10">The sequence shown here is derived from an EMBL/GenBank/DDBJ whole genome shotgun (WGS) entry which is preliminary data.</text>
</comment>
<evidence type="ECO:0000256" key="7">
    <source>
        <dbReference type="PIRSR" id="PIRSR000706-1"/>
    </source>
</evidence>
<keyword evidence="11" id="KW-1185">Reference proteome</keyword>
<keyword evidence="8" id="KW-0460">Magnesium</keyword>
<evidence type="ECO:0000259" key="9">
    <source>
        <dbReference type="Pfam" id="PF01636"/>
    </source>
</evidence>
<dbReference type="GO" id="GO:0016301">
    <property type="term" value="F:kinase activity"/>
    <property type="evidence" value="ECO:0007669"/>
    <property type="project" value="UniProtKB-KW"/>
</dbReference>
<proteinExistence type="inferred from homology"/>
<dbReference type="EMBL" id="QQXK01000023">
    <property type="protein sequence ID" value="RII41682.1"/>
    <property type="molecule type" value="Genomic_DNA"/>
</dbReference>
<dbReference type="PIRSF" id="PIRSF000706">
    <property type="entry name" value="Kanamycin_kin"/>
    <property type="match status" value="1"/>
</dbReference>
<dbReference type="Pfam" id="PF01636">
    <property type="entry name" value="APH"/>
    <property type="match status" value="1"/>
</dbReference>
<evidence type="ECO:0000313" key="11">
    <source>
        <dbReference type="Proteomes" id="UP000265419"/>
    </source>
</evidence>
<feature type="binding site" evidence="8">
    <location>
        <position position="186"/>
    </location>
    <ligand>
        <name>Mg(2+)</name>
        <dbReference type="ChEBI" id="CHEBI:18420"/>
    </ligand>
</feature>
<dbReference type="GO" id="GO:0016773">
    <property type="term" value="F:phosphotransferase activity, alcohol group as acceptor"/>
    <property type="evidence" value="ECO:0007669"/>
    <property type="project" value="InterPro"/>
</dbReference>
<organism evidence="10 11">
    <name type="scientific">Galactobacter valiniphilus</name>
    <dbReference type="NCBI Taxonomy" id="2676122"/>
    <lineage>
        <taxon>Bacteria</taxon>
        <taxon>Bacillati</taxon>
        <taxon>Actinomycetota</taxon>
        <taxon>Actinomycetes</taxon>
        <taxon>Micrococcales</taxon>
        <taxon>Micrococcaceae</taxon>
        <taxon>Galactobacter</taxon>
    </lineage>
</organism>
<sequence>MSVPPADVLLPHKLLELAGLRRIHPVWLNAVGAVTVRAGDGPDAVYIKCGPLNDENSAEGEAARLSWAGAHTPVPRVVDHGSDGKQEWLVTAALPYRNAVDRRWISAPEPAVRALGAGLRALHEALPVAGCRFDWGTASRLGDLPPSGRAALGPAPSIDRLVVCHGDACAPNTLLTDDGRWAAHVDLGSLGVADRWADLAVASANLTLNYGPGWEATFFEAYGIAPDARLLAYYRALWDAGGAPSA</sequence>
<feature type="domain" description="Aminoglycoside phosphotransferase" evidence="9">
    <location>
        <begin position="54"/>
        <end position="227"/>
    </location>
</feature>
<dbReference type="InterPro" id="IPR002575">
    <property type="entry name" value="Aminoglycoside_PTrfase"/>
</dbReference>
<dbReference type="RefSeq" id="WP_119425277.1">
    <property type="nucleotide sequence ID" value="NZ_QQXK01000023.1"/>
</dbReference>
<keyword evidence="3" id="KW-0547">Nucleotide-binding</keyword>